<dbReference type="InterPro" id="IPR042544">
    <property type="entry name" value="AdoMet_synthase_3"/>
</dbReference>
<organism evidence="1 2">
    <name type="scientific">Ciceribacter thiooxidans</name>
    <dbReference type="NCBI Taxonomy" id="1969821"/>
    <lineage>
        <taxon>Bacteria</taxon>
        <taxon>Pseudomonadati</taxon>
        <taxon>Pseudomonadota</taxon>
        <taxon>Alphaproteobacteria</taxon>
        <taxon>Hyphomicrobiales</taxon>
        <taxon>Rhizobiaceae</taxon>
        <taxon>Ciceribacter</taxon>
    </lineage>
</organism>
<proteinExistence type="predicted"/>
<gene>
    <name evidence="1" type="ORF">ACFOHV_21025</name>
</gene>
<comment type="caution">
    <text evidence="1">The sequence shown here is derived from an EMBL/GenBank/DDBJ whole genome shotgun (WGS) entry which is preliminary data.</text>
</comment>
<reference evidence="2" key="1">
    <citation type="journal article" date="2019" name="Int. J. Syst. Evol. Microbiol.">
        <title>The Global Catalogue of Microorganisms (GCM) 10K type strain sequencing project: providing services to taxonomists for standard genome sequencing and annotation.</title>
        <authorList>
            <consortium name="The Broad Institute Genomics Platform"/>
            <consortium name="The Broad Institute Genome Sequencing Center for Infectious Disease"/>
            <person name="Wu L."/>
            <person name="Ma J."/>
        </authorList>
    </citation>
    <scope>NUCLEOTIDE SEQUENCE [LARGE SCALE GENOMIC DNA]</scope>
    <source>
        <strain evidence="2">KCTC 52231</strain>
    </source>
</reference>
<dbReference type="RefSeq" id="WP_182308349.1">
    <property type="nucleotide sequence ID" value="NZ_CP059897.1"/>
</dbReference>
<dbReference type="Gene3D" id="3.30.300.280">
    <property type="entry name" value="S-adenosylmethionine synthetase, C-terminal domain"/>
    <property type="match status" value="1"/>
</dbReference>
<dbReference type="EMBL" id="JBHRTG010000019">
    <property type="protein sequence ID" value="MFC3165771.1"/>
    <property type="molecule type" value="Genomic_DNA"/>
</dbReference>
<accession>A0ABV7ICE8</accession>
<sequence>MLALTLSDLITGEGAIEIVERKGLGHPDTICDALAETLSRNLCRLYLQRFGHILHHNVDKALLCGGRSTPAFGGGAVDAPIVIYLAGRVTSQIGDDDIAIDEIATEGSRSWLRSNLHALDVDRHVQIRTLLRPGSQDLQALFSRDERTPLANDTSIGVGYAPLSALERLALAVERDINGRDRSQDHPAWHRFRIRSQTSDRLASLVS</sequence>
<dbReference type="Pfam" id="PF01941">
    <property type="entry name" value="AdoMet_Synthase"/>
    <property type="match status" value="1"/>
</dbReference>
<dbReference type="PANTHER" id="PTHR36697">
    <property type="entry name" value="S-ADENOSYLMETHIONINE SYNTHASE"/>
    <property type="match status" value="1"/>
</dbReference>
<dbReference type="Proteomes" id="UP001595647">
    <property type="component" value="Unassembled WGS sequence"/>
</dbReference>
<dbReference type="Gene3D" id="3.30.300.10">
    <property type="match status" value="1"/>
</dbReference>
<dbReference type="InterPro" id="IPR027790">
    <property type="entry name" value="AdoMet_synthase_2_family"/>
</dbReference>
<evidence type="ECO:0000313" key="1">
    <source>
        <dbReference type="EMBL" id="MFC3165771.1"/>
    </source>
</evidence>
<name>A0ABV7ICE8_9HYPH</name>
<dbReference type="PANTHER" id="PTHR36697:SF1">
    <property type="entry name" value="S-ADENOSYLMETHIONINE SYNTHASE"/>
    <property type="match status" value="1"/>
</dbReference>
<evidence type="ECO:0000313" key="2">
    <source>
        <dbReference type="Proteomes" id="UP001595647"/>
    </source>
</evidence>
<protein>
    <submittedName>
        <fullName evidence="1">Methionine adenosyltransferase</fullName>
    </submittedName>
</protein>
<keyword evidence="2" id="KW-1185">Reference proteome</keyword>